<organism evidence="1 2">
    <name type="scientific">Trifolium pratense</name>
    <name type="common">Red clover</name>
    <dbReference type="NCBI Taxonomy" id="57577"/>
    <lineage>
        <taxon>Eukaryota</taxon>
        <taxon>Viridiplantae</taxon>
        <taxon>Streptophyta</taxon>
        <taxon>Embryophyta</taxon>
        <taxon>Tracheophyta</taxon>
        <taxon>Spermatophyta</taxon>
        <taxon>Magnoliopsida</taxon>
        <taxon>eudicotyledons</taxon>
        <taxon>Gunneridae</taxon>
        <taxon>Pentapetalae</taxon>
        <taxon>rosids</taxon>
        <taxon>fabids</taxon>
        <taxon>Fabales</taxon>
        <taxon>Fabaceae</taxon>
        <taxon>Papilionoideae</taxon>
        <taxon>50 kb inversion clade</taxon>
        <taxon>NPAAA clade</taxon>
        <taxon>Hologalegina</taxon>
        <taxon>IRL clade</taxon>
        <taxon>Trifolieae</taxon>
        <taxon>Trifolium</taxon>
    </lineage>
</organism>
<name>A0ACB0IR42_TRIPR</name>
<keyword evidence="2" id="KW-1185">Reference proteome</keyword>
<proteinExistence type="predicted"/>
<evidence type="ECO:0000313" key="1">
    <source>
        <dbReference type="EMBL" id="CAJ2634941.1"/>
    </source>
</evidence>
<comment type="caution">
    <text evidence="1">The sequence shown here is derived from an EMBL/GenBank/DDBJ whole genome shotgun (WGS) entry which is preliminary data.</text>
</comment>
<sequence>MLTDDVALYMWTTCYDDVRKIGDTQYLTYRDACFAMGFLKDDRVYITAIKEAKDWGSGHYLRKLFVHMYNVTSLRRNQKIWEDIELRPSVSLQLATDIIYQWKTAQISHQKQQTSAAILPHTVAARNVPREESSVSASASAVHVIWTPPVQEMTKEISSVLKQHGVMAIHFHTKQRHGD</sequence>
<accession>A0ACB0IR42</accession>
<dbReference type="Proteomes" id="UP001177021">
    <property type="component" value="Unassembled WGS sequence"/>
</dbReference>
<dbReference type="EMBL" id="CASHSV030000002">
    <property type="protein sequence ID" value="CAJ2634941.1"/>
    <property type="molecule type" value="Genomic_DNA"/>
</dbReference>
<protein>
    <submittedName>
        <fullName evidence="1">Uncharacterized protein</fullName>
    </submittedName>
</protein>
<reference evidence="1" key="1">
    <citation type="submission" date="2023-10" db="EMBL/GenBank/DDBJ databases">
        <authorList>
            <person name="Rodriguez Cubillos JULIANA M."/>
            <person name="De Vega J."/>
        </authorList>
    </citation>
    <scope>NUCLEOTIDE SEQUENCE</scope>
</reference>
<evidence type="ECO:0000313" key="2">
    <source>
        <dbReference type="Proteomes" id="UP001177021"/>
    </source>
</evidence>
<gene>
    <name evidence="1" type="ORF">MILVUS5_LOCUS5725</name>
</gene>